<dbReference type="Proteomes" id="UP001328107">
    <property type="component" value="Unassembled WGS sequence"/>
</dbReference>
<feature type="non-terminal residue" evidence="2">
    <location>
        <position position="1"/>
    </location>
</feature>
<evidence type="ECO:0000256" key="1">
    <source>
        <dbReference type="SAM" id="MobiDB-lite"/>
    </source>
</evidence>
<accession>A0AAN4Z862</accession>
<evidence type="ECO:0000313" key="3">
    <source>
        <dbReference type="Proteomes" id="UP001328107"/>
    </source>
</evidence>
<keyword evidence="3" id="KW-1185">Reference proteome</keyword>
<sequence>LFIPLSSPLLSLSLILSPPSLPLSPLIYHFFFNARRSPPPSLEGPNSYPRPRQSSIALNKQPTMSSSVSKQRRASRSSSLLSLTGNDVSEMMLPPFLTNDHRSKPELIEHSFRLQRLSDHKTLYNLKIKWYENEKTKPPFDHDINMSIKDIQKSRRAARRPASASPKPEPQYITIGGAESGVEKKGDKVVARAIAQVRRDGNIVRMLFRDEHSLNATLADVVNAVIRQLDAVGTQPDVYLLSKNECLTRPNTTLRYESLPSWHLSDLVVDPSKELHVAVDFSFELAKKKKKK</sequence>
<comment type="caution">
    <text evidence="2">The sequence shown here is derived from an EMBL/GenBank/DDBJ whole genome shotgun (WGS) entry which is preliminary data.</text>
</comment>
<gene>
    <name evidence="2" type="ORF">PMAYCL1PPCAC_06091</name>
</gene>
<reference evidence="3" key="1">
    <citation type="submission" date="2022-10" db="EMBL/GenBank/DDBJ databases">
        <title>Genome assembly of Pristionchus species.</title>
        <authorList>
            <person name="Yoshida K."/>
            <person name="Sommer R.J."/>
        </authorList>
    </citation>
    <scope>NUCLEOTIDE SEQUENCE [LARGE SCALE GENOMIC DNA]</scope>
    <source>
        <strain evidence="3">RS5460</strain>
    </source>
</reference>
<name>A0AAN4Z862_9BILA</name>
<evidence type="ECO:0000313" key="2">
    <source>
        <dbReference type="EMBL" id="GMR35896.1"/>
    </source>
</evidence>
<protein>
    <submittedName>
        <fullName evidence="2">Uncharacterized protein</fullName>
    </submittedName>
</protein>
<feature type="region of interest" description="Disordered" evidence="1">
    <location>
        <begin position="152"/>
        <end position="178"/>
    </location>
</feature>
<proteinExistence type="predicted"/>
<dbReference type="EMBL" id="BTRK01000002">
    <property type="protein sequence ID" value="GMR35896.1"/>
    <property type="molecule type" value="Genomic_DNA"/>
</dbReference>
<organism evidence="2 3">
    <name type="scientific">Pristionchus mayeri</name>
    <dbReference type="NCBI Taxonomy" id="1317129"/>
    <lineage>
        <taxon>Eukaryota</taxon>
        <taxon>Metazoa</taxon>
        <taxon>Ecdysozoa</taxon>
        <taxon>Nematoda</taxon>
        <taxon>Chromadorea</taxon>
        <taxon>Rhabditida</taxon>
        <taxon>Rhabditina</taxon>
        <taxon>Diplogasteromorpha</taxon>
        <taxon>Diplogasteroidea</taxon>
        <taxon>Neodiplogasteridae</taxon>
        <taxon>Pristionchus</taxon>
    </lineage>
</organism>
<feature type="compositionally biased region" description="Polar residues" evidence="1">
    <location>
        <begin position="52"/>
        <end position="64"/>
    </location>
</feature>
<dbReference type="AlphaFoldDB" id="A0AAN4Z862"/>
<feature type="region of interest" description="Disordered" evidence="1">
    <location>
        <begin position="39"/>
        <end position="80"/>
    </location>
</feature>